<comment type="caution">
    <text evidence="1">The sequence shown here is derived from an EMBL/GenBank/DDBJ whole genome shotgun (WGS) entry which is preliminary data.</text>
</comment>
<evidence type="ECO:0000313" key="2">
    <source>
        <dbReference type="Proteomes" id="UP001219525"/>
    </source>
</evidence>
<dbReference type="Proteomes" id="UP001219525">
    <property type="component" value="Unassembled WGS sequence"/>
</dbReference>
<proteinExistence type="predicted"/>
<protein>
    <submittedName>
        <fullName evidence="1">Uncharacterized protein</fullName>
    </submittedName>
</protein>
<sequence>MAILAAQCTPIPATRASPIVPRGRILGEVSSDAVLKMVKEWGVEKLAKAKLIVSSTRVSSQMQVVVLDAESRKHTSFIDGWDVFTDFPEFSDQNSKRRRENLQTHPSRSMPKYTCFRPPSSLERWAPIHDNSPNLSSLGFLSWCSTVLWVESSEFLHSIVFRTVLLRQCTISLDAEPNSDPSSLIAEGSAKAK</sequence>
<gene>
    <name evidence="1" type="ORF">GGX14DRAFT_383907</name>
</gene>
<name>A0AAD6YU74_9AGAR</name>
<organism evidence="1 2">
    <name type="scientific">Mycena pura</name>
    <dbReference type="NCBI Taxonomy" id="153505"/>
    <lineage>
        <taxon>Eukaryota</taxon>
        <taxon>Fungi</taxon>
        <taxon>Dikarya</taxon>
        <taxon>Basidiomycota</taxon>
        <taxon>Agaricomycotina</taxon>
        <taxon>Agaricomycetes</taxon>
        <taxon>Agaricomycetidae</taxon>
        <taxon>Agaricales</taxon>
        <taxon>Marasmiineae</taxon>
        <taxon>Mycenaceae</taxon>
        <taxon>Mycena</taxon>
    </lineage>
</organism>
<accession>A0AAD6YU74</accession>
<evidence type="ECO:0000313" key="1">
    <source>
        <dbReference type="EMBL" id="KAJ7229946.1"/>
    </source>
</evidence>
<dbReference type="AlphaFoldDB" id="A0AAD6YU74"/>
<dbReference type="EMBL" id="JARJCW010000001">
    <property type="protein sequence ID" value="KAJ7229946.1"/>
    <property type="molecule type" value="Genomic_DNA"/>
</dbReference>
<keyword evidence="2" id="KW-1185">Reference proteome</keyword>
<reference evidence="1" key="1">
    <citation type="submission" date="2023-03" db="EMBL/GenBank/DDBJ databases">
        <title>Massive genome expansion in bonnet fungi (Mycena s.s.) driven by repeated elements and novel gene families across ecological guilds.</title>
        <authorList>
            <consortium name="Lawrence Berkeley National Laboratory"/>
            <person name="Harder C.B."/>
            <person name="Miyauchi S."/>
            <person name="Viragh M."/>
            <person name="Kuo A."/>
            <person name="Thoen E."/>
            <person name="Andreopoulos B."/>
            <person name="Lu D."/>
            <person name="Skrede I."/>
            <person name="Drula E."/>
            <person name="Henrissat B."/>
            <person name="Morin E."/>
            <person name="Kohler A."/>
            <person name="Barry K."/>
            <person name="LaButti K."/>
            <person name="Morin E."/>
            <person name="Salamov A."/>
            <person name="Lipzen A."/>
            <person name="Mereny Z."/>
            <person name="Hegedus B."/>
            <person name="Baldrian P."/>
            <person name="Stursova M."/>
            <person name="Weitz H."/>
            <person name="Taylor A."/>
            <person name="Grigoriev I.V."/>
            <person name="Nagy L.G."/>
            <person name="Martin F."/>
            <person name="Kauserud H."/>
        </authorList>
    </citation>
    <scope>NUCLEOTIDE SEQUENCE</scope>
    <source>
        <strain evidence="1">9144</strain>
    </source>
</reference>